<accession>A0A6G0Y2W5</accession>
<dbReference type="EMBL" id="VUJU01006656">
    <property type="protein sequence ID" value="KAF0747957.1"/>
    <property type="molecule type" value="Genomic_DNA"/>
</dbReference>
<evidence type="ECO:0000313" key="2">
    <source>
        <dbReference type="Proteomes" id="UP000478052"/>
    </source>
</evidence>
<proteinExistence type="predicted"/>
<dbReference type="Proteomes" id="UP000478052">
    <property type="component" value="Unassembled WGS sequence"/>
</dbReference>
<dbReference type="AlphaFoldDB" id="A0A6G0Y2W5"/>
<evidence type="ECO:0000313" key="1">
    <source>
        <dbReference type="EMBL" id="KAF0747957.1"/>
    </source>
</evidence>
<gene>
    <name evidence="1" type="ORF">FWK35_00038606</name>
</gene>
<sequence length="75" mass="8964">HYLNRRQEIAITRCRIRHSFATHSFLISKILHPFVMNVTQTFQFITSSSKFAQSTETCETTSLYHRIWKKFSINK</sequence>
<reference evidence="1 2" key="1">
    <citation type="submission" date="2019-08" db="EMBL/GenBank/DDBJ databases">
        <title>Whole genome of Aphis craccivora.</title>
        <authorList>
            <person name="Voronova N.V."/>
            <person name="Shulinski R.S."/>
            <person name="Bandarenka Y.V."/>
            <person name="Zhorov D.G."/>
            <person name="Warner D."/>
        </authorList>
    </citation>
    <scope>NUCLEOTIDE SEQUENCE [LARGE SCALE GENOMIC DNA]</scope>
    <source>
        <strain evidence="1">180601</strain>
        <tissue evidence="1">Whole Body</tissue>
    </source>
</reference>
<protein>
    <submittedName>
        <fullName evidence="1">RNase H domain-containing protein</fullName>
    </submittedName>
</protein>
<comment type="caution">
    <text evidence="1">The sequence shown here is derived from an EMBL/GenBank/DDBJ whole genome shotgun (WGS) entry which is preliminary data.</text>
</comment>
<feature type="non-terminal residue" evidence="1">
    <location>
        <position position="1"/>
    </location>
</feature>
<name>A0A6G0Y2W5_APHCR</name>
<organism evidence="1 2">
    <name type="scientific">Aphis craccivora</name>
    <name type="common">Cowpea aphid</name>
    <dbReference type="NCBI Taxonomy" id="307492"/>
    <lineage>
        <taxon>Eukaryota</taxon>
        <taxon>Metazoa</taxon>
        <taxon>Ecdysozoa</taxon>
        <taxon>Arthropoda</taxon>
        <taxon>Hexapoda</taxon>
        <taxon>Insecta</taxon>
        <taxon>Pterygota</taxon>
        <taxon>Neoptera</taxon>
        <taxon>Paraneoptera</taxon>
        <taxon>Hemiptera</taxon>
        <taxon>Sternorrhyncha</taxon>
        <taxon>Aphidomorpha</taxon>
        <taxon>Aphidoidea</taxon>
        <taxon>Aphididae</taxon>
        <taxon>Aphidini</taxon>
        <taxon>Aphis</taxon>
        <taxon>Aphis</taxon>
    </lineage>
</organism>
<keyword evidence="2" id="KW-1185">Reference proteome</keyword>